<evidence type="ECO:0000313" key="1">
    <source>
        <dbReference type="EMBL" id="KAF2463763.1"/>
    </source>
</evidence>
<reference evidence="1" key="1">
    <citation type="journal article" date="2020" name="Stud. Mycol.">
        <title>101 Dothideomycetes genomes: a test case for predicting lifestyles and emergence of pathogens.</title>
        <authorList>
            <person name="Haridas S."/>
            <person name="Albert R."/>
            <person name="Binder M."/>
            <person name="Bloem J."/>
            <person name="Labutti K."/>
            <person name="Salamov A."/>
            <person name="Andreopoulos B."/>
            <person name="Baker S."/>
            <person name="Barry K."/>
            <person name="Bills G."/>
            <person name="Bluhm B."/>
            <person name="Cannon C."/>
            <person name="Castanera R."/>
            <person name="Culley D."/>
            <person name="Daum C."/>
            <person name="Ezra D."/>
            <person name="Gonzalez J."/>
            <person name="Henrissat B."/>
            <person name="Kuo A."/>
            <person name="Liang C."/>
            <person name="Lipzen A."/>
            <person name="Lutzoni F."/>
            <person name="Magnuson J."/>
            <person name="Mondo S."/>
            <person name="Nolan M."/>
            <person name="Ohm R."/>
            <person name="Pangilinan J."/>
            <person name="Park H.-J."/>
            <person name="Ramirez L."/>
            <person name="Alfaro M."/>
            <person name="Sun H."/>
            <person name="Tritt A."/>
            <person name="Yoshinaga Y."/>
            <person name="Zwiers L.-H."/>
            <person name="Turgeon B."/>
            <person name="Goodwin S."/>
            <person name="Spatafora J."/>
            <person name="Crous P."/>
            <person name="Grigoriev I."/>
        </authorList>
    </citation>
    <scope>NUCLEOTIDE SEQUENCE</scope>
    <source>
        <strain evidence="1">ATCC 200398</strain>
    </source>
</reference>
<protein>
    <submittedName>
        <fullName evidence="1">FAD-binding domain-containing protein</fullName>
    </submittedName>
</protein>
<evidence type="ECO:0000313" key="2">
    <source>
        <dbReference type="Proteomes" id="UP000799755"/>
    </source>
</evidence>
<proteinExistence type="predicted"/>
<dbReference type="Proteomes" id="UP000799755">
    <property type="component" value="Unassembled WGS sequence"/>
</dbReference>
<organism evidence="1 2">
    <name type="scientific">Lindgomyces ingoldianus</name>
    <dbReference type="NCBI Taxonomy" id="673940"/>
    <lineage>
        <taxon>Eukaryota</taxon>
        <taxon>Fungi</taxon>
        <taxon>Dikarya</taxon>
        <taxon>Ascomycota</taxon>
        <taxon>Pezizomycotina</taxon>
        <taxon>Dothideomycetes</taxon>
        <taxon>Pleosporomycetidae</taxon>
        <taxon>Pleosporales</taxon>
        <taxon>Lindgomycetaceae</taxon>
        <taxon>Lindgomyces</taxon>
    </lineage>
</organism>
<name>A0ACB6QAZ7_9PLEO</name>
<comment type="caution">
    <text evidence="1">The sequence shown here is derived from an EMBL/GenBank/DDBJ whole genome shotgun (WGS) entry which is preliminary data.</text>
</comment>
<accession>A0ACB6QAZ7</accession>
<gene>
    <name evidence="1" type="ORF">BDR25DRAFT_362566</name>
</gene>
<keyword evidence="2" id="KW-1185">Reference proteome</keyword>
<sequence>MSILTLLFSALVFPLHGSSASGSHCCTKLRSTFGNYVLFPDSLEYNTSVSSYFYMEQRTSPSCIIAPRDVEEVAAVLRSLQSCKDVEVAVRSGGHSPNQFFSNAKNGVTIDLRGLNSIVPKEDENIVAVGTGARWRDVYSILDPLGRTVVGARVASVGVGGFLSGGNELTITRGGISFFSPSEGFGCDNVRNMQVVLANGTVVDANSRSNPTLFRALKGGQNNFGIITRFDLKLKKVSKFWGGAILSPGAADPAQLDAFTTFKLGIYDPLLEIEQTFVYYGSQNSSFSSNNLFYLNDGTNTSALDRFTQIRPQITLTKALAKICTLGKKSFSMVCERGMTISTMDLHIADSPTNAQHLA</sequence>
<dbReference type="EMBL" id="MU003547">
    <property type="protein sequence ID" value="KAF2463763.1"/>
    <property type="molecule type" value="Genomic_DNA"/>
</dbReference>